<dbReference type="AlphaFoldDB" id="A0AAV7ZVV9"/>
<feature type="region of interest" description="Disordered" evidence="1">
    <location>
        <begin position="41"/>
        <end position="107"/>
    </location>
</feature>
<accession>A0AAV7ZVV9</accession>
<feature type="compositionally biased region" description="Polar residues" evidence="1">
    <location>
        <begin position="13"/>
        <end position="24"/>
    </location>
</feature>
<evidence type="ECO:0000313" key="3">
    <source>
        <dbReference type="Proteomes" id="UP001146793"/>
    </source>
</evidence>
<name>A0AAV7ZVV9_9EUKA</name>
<dbReference type="Proteomes" id="UP001146793">
    <property type="component" value="Unassembled WGS sequence"/>
</dbReference>
<comment type="caution">
    <text evidence="2">The sequence shown here is derived from an EMBL/GenBank/DDBJ whole genome shotgun (WGS) entry which is preliminary data.</text>
</comment>
<reference evidence="2" key="1">
    <citation type="submission" date="2022-08" db="EMBL/GenBank/DDBJ databases">
        <title>Novel sulphate-reducing endosymbionts in the free-living metamonad Anaeramoeba.</title>
        <authorList>
            <person name="Jerlstrom-Hultqvist J."/>
            <person name="Cepicka I."/>
            <person name="Gallot-Lavallee L."/>
            <person name="Salas-Leiva D."/>
            <person name="Curtis B.A."/>
            <person name="Zahonova K."/>
            <person name="Pipaliya S."/>
            <person name="Dacks J."/>
            <person name="Roger A.J."/>
        </authorList>
    </citation>
    <scope>NUCLEOTIDE SEQUENCE</scope>
    <source>
        <strain evidence="2">Busselton2</strain>
    </source>
</reference>
<protein>
    <submittedName>
        <fullName evidence="2">Aspartyl/asparaginyl beta-hydroxylase</fullName>
    </submittedName>
</protein>
<feature type="compositionally biased region" description="Polar residues" evidence="1">
    <location>
        <begin position="41"/>
        <end position="53"/>
    </location>
</feature>
<feature type="compositionally biased region" description="Acidic residues" evidence="1">
    <location>
        <begin position="61"/>
        <end position="106"/>
    </location>
</feature>
<proteinExistence type="predicted"/>
<sequence length="308" mass="35809">MSESNLNKEKGNCQMNLNNHQTENGKVKISNLQILSECSGLQQNSTQCSQQNVQKEKIEEEFNLDYDEEDEEEEEKKEVDDDDDEDEDEDEDEEGGEDVDEEENTCEETIRKRIKSICGSKNKRVRNNNDSINTNCGRVSQNQTFGIEGLKKLGMECLFALRALREPLEELVELKKQQPTTETTKLNDGMIDTILVEDVLNWIIKNWKKGRPTINILTATNIELGRELTKAEKDIIIQKLGKKERHWRASLRRAENTLKQSKNESLEEALINKIARNKNQFHGLNKEWQMWLVDTRQCYSCNQKKKKN</sequence>
<gene>
    <name evidence="2" type="ORF">M0812_11610</name>
</gene>
<organism evidence="2 3">
    <name type="scientific">Anaeramoeba flamelloides</name>
    <dbReference type="NCBI Taxonomy" id="1746091"/>
    <lineage>
        <taxon>Eukaryota</taxon>
        <taxon>Metamonada</taxon>
        <taxon>Anaeramoebidae</taxon>
        <taxon>Anaeramoeba</taxon>
    </lineage>
</organism>
<evidence type="ECO:0000256" key="1">
    <source>
        <dbReference type="SAM" id="MobiDB-lite"/>
    </source>
</evidence>
<feature type="region of interest" description="Disordered" evidence="1">
    <location>
        <begin position="1"/>
        <end position="24"/>
    </location>
</feature>
<feature type="compositionally biased region" description="Basic and acidic residues" evidence="1">
    <location>
        <begin position="1"/>
        <end position="11"/>
    </location>
</feature>
<dbReference type="EMBL" id="JANTQA010000023">
    <property type="protein sequence ID" value="KAJ3445723.1"/>
    <property type="molecule type" value="Genomic_DNA"/>
</dbReference>
<evidence type="ECO:0000313" key="2">
    <source>
        <dbReference type="EMBL" id="KAJ3445723.1"/>
    </source>
</evidence>